<evidence type="ECO:0000313" key="2">
    <source>
        <dbReference type="EMBL" id="CAF3008418.1"/>
    </source>
</evidence>
<dbReference type="EMBL" id="HG994586">
    <property type="protein sequence ID" value="CAF3008418.1"/>
    <property type="molecule type" value="Genomic_DNA"/>
</dbReference>
<keyword evidence="3" id="KW-1185">Reference proteome</keyword>
<name>A0A7R8HC90_LEPSM</name>
<dbReference type="OrthoDB" id="2116030at2759"/>
<reference evidence="2" key="1">
    <citation type="submission" date="2021-02" db="EMBL/GenBank/DDBJ databases">
        <authorList>
            <person name="Bekaert M."/>
        </authorList>
    </citation>
    <scope>NUCLEOTIDE SEQUENCE</scope>
    <source>
        <strain evidence="2">IoA-00</strain>
    </source>
</reference>
<feature type="region of interest" description="Disordered" evidence="1">
    <location>
        <begin position="96"/>
        <end position="115"/>
    </location>
</feature>
<dbReference type="AlphaFoldDB" id="A0A7R8HC90"/>
<protein>
    <submittedName>
        <fullName evidence="2">MRPS36</fullName>
    </submittedName>
</protein>
<accession>A0A7R8HC90</accession>
<sequence length="289" mass="32241">MSGTAGKVFKAIKSFFNKPTNTNMLQESIKVQESANKLNAVKLDPQSGKTSQEQIKIVENSQKLNAVKLDPQSGKINQEQSKIVESAQNFNALKFDSQSSKSNQEPVKEIDQSNSTLEEFKEPLKVVNVDKILVNDDTTLSTKEGKAELCDIKEEKVLEDLFPKTSNIKEEASHCIPPTKIDIPIVEDVILKQVLPSKDNSQLRTFKTIKPHIPLIKFRKGGLALQSIAANVGQVSEMPVDSLSNKTNPMATKVYSLEWWQTPSKFKRRTIDELECDAINSGGGDRLWQ</sequence>
<organism evidence="2 3">
    <name type="scientific">Lepeophtheirus salmonis</name>
    <name type="common">Salmon louse</name>
    <name type="synonym">Caligus salmonis</name>
    <dbReference type="NCBI Taxonomy" id="72036"/>
    <lineage>
        <taxon>Eukaryota</taxon>
        <taxon>Metazoa</taxon>
        <taxon>Ecdysozoa</taxon>
        <taxon>Arthropoda</taxon>
        <taxon>Crustacea</taxon>
        <taxon>Multicrustacea</taxon>
        <taxon>Hexanauplia</taxon>
        <taxon>Copepoda</taxon>
        <taxon>Siphonostomatoida</taxon>
        <taxon>Caligidae</taxon>
        <taxon>Lepeophtheirus</taxon>
    </lineage>
</organism>
<evidence type="ECO:0000256" key="1">
    <source>
        <dbReference type="SAM" id="MobiDB-lite"/>
    </source>
</evidence>
<feature type="compositionally biased region" description="Polar residues" evidence="1">
    <location>
        <begin position="96"/>
        <end position="105"/>
    </location>
</feature>
<gene>
    <name evidence="2" type="ORF">LSAA_12624</name>
</gene>
<dbReference type="Proteomes" id="UP000675881">
    <property type="component" value="Chromosome 7"/>
</dbReference>
<evidence type="ECO:0000313" key="3">
    <source>
        <dbReference type="Proteomes" id="UP000675881"/>
    </source>
</evidence>
<proteinExistence type="predicted"/>